<dbReference type="InterPro" id="IPR018497">
    <property type="entry name" value="Peptidase_M13_C"/>
</dbReference>
<keyword evidence="9" id="KW-0812">Transmembrane</keyword>
<evidence type="ECO:0000259" key="11">
    <source>
        <dbReference type="Pfam" id="PF05649"/>
    </source>
</evidence>
<dbReference type="PANTHER" id="PTHR11733">
    <property type="entry name" value="ZINC METALLOPROTEASE FAMILY M13 NEPRILYSIN-RELATED"/>
    <property type="match status" value="1"/>
</dbReference>
<dbReference type="PANTHER" id="PTHR11733:SF167">
    <property type="entry name" value="FI17812P1-RELATED"/>
    <property type="match status" value="1"/>
</dbReference>
<keyword evidence="9" id="KW-0472">Membrane</keyword>
<dbReference type="InterPro" id="IPR042089">
    <property type="entry name" value="Peptidase_M13_dom_2"/>
</dbReference>
<dbReference type="GO" id="GO:0016485">
    <property type="term" value="P:protein processing"/>
    <property type="evidence" value="ECO:0007669"/>
    <property type="project" value="TreeGrafter"/>
</dbReference>
<evidence type="ECO:0000256" key="9">
    <source>
        <dbReference type="SAM" id="Phobius"/>
    </source>
</evidence>
<dbReference type="InterPro" id="IPR000718">
    <property type="entry name" value="Peptidase_M13"/>
</dbReference>
<dbReference type="Gene3D" id="1.10.1380.10">
    <property type="entry name" value="Neutral endopeptidase , domain2"/>
    <property type="match status" value="2"/>
</dbReference>
<feature type="compositionally biased region" description="Low complexity" evidence="8">
    <location>
        <begin position="105"/>
        <end position="119"/>
    </location>
</feature>
<proteinExistence type="inferred from homology"/>
<dbReference type="OrthoDB" id="6475849at2759"/>
<dbReference type="Pfam" id="PF01431">
    <property type="entry name" value="Peptidase_M13"/>
    <property type="match status" value="1"/>
</dbReference>
<feature type="region of interest" description="Disordered" evidence="8">
    <location>
        <begin position="367"/>
        <end position="419"/>
    </location>
</feature>
<dbReference type="EMBL" id="KN882013">
    <property type="protein sequence ID" value="KIY47093.1"/>
    <property type="molecule type" value="Genomic_DNA"/>
</dbReference>
<feature type="region of interest" description="Disordered" evidence="8">
    <location>
        <begin position="105"/>
        <end position="125"/>
    </location>
</feature>
<comment type="cofactor">
    <cofactor evidence="1">
        <name>Zn(2+)</name>
        <dbReference type="ChEBI" id="CHEBI:29105"/>
    </cofactor>
</comment>
<feature type="domain" description="Peptidase M13 N-terminal" evidence="11">
    <location>
        <begin position="156"/>
        <end position="627"/>
    </location>
</feature>
<evidence type="ECO:0000259" key="10">
    <source>
        <dbReference type="Pfam" id="PF01431"/>
    </source>
</evidence>
<dbReference type="InterPro" id="IPR008753">
    <property type="entry name" value="Peptidase_M13_N"/>
</dbReference>
<keyword evidence="3" id="KW-0645">Protease</keyword>
<dbReference type="PRINTS" id="PR00786">
    <property type="entry name" value="NEPRILYSIN"/>
</dbReference>
<evidence type="ECO:0000256" key="7">
    <source>
        <dbReference type="ARBA" id="ARBA00023049"/>
    </source>
</evidence>
<dbReference type="GO" id="GO:0005886">
    <property type="term" value="C:plasma membrane"/>
    <property type="evidence" value="ECO:0007669"/>
    <property type="project" value="TreeGrafter"/>
</dbReference>
<evidence type="ECO:0000313" key="12">
    <source>
        <dbReference type="EMBL" id="KIY47093.1"/>
    </source>
</evidence>
<evidence type="ECO:0000256" key="2">
    <source>
        <dbReference type="ARBA" id="ARBA00007357"/>
    </source>
</evidence>
<name>A0A0D7A8G6_9AGAR</name>
<evidence type="ECO:0000256" key="8">
    <source>
        <dbReference type="SAM" id="MobiDB-lite"/>
    </source>
</evidence>
<dbReference type="Proteomes" id="UP000054144">
    <property type="component" value="Unassembled WGS sequence"/>
</dbReference>
<dbReference type="GO" id="GO:0046872">
    <property type="term" value="F:metal ion binding"/>
    <property type="evidence" value="ECO:0007669"/>
    <property type="project" value="UniProtKB-KW"/>
</dbReference>
<protein>
    <submittedName>
        <fullName evidence="12">Endothelin-converting enzyme 1</fullName>
    </submittedName>
</protein>
<keyword evidence="6" id="KW-0862">Zinc</keyword>
<feature type="domain" description="Peptidase M13 C-terminal" evidence="10">
    <location>
        <begin position="692"/>
        <end position="902"/>
    </location>
</feature>
<evidence type="ECO:0000256" key="3">
    <source>
        <dbReference type="ARBA" id="ARBA00022670"/>
    </source>
</evidence>
<keyword evidence="4" id="KW-0479">Metal-binding</keyword>
<reference evidence="12 13" key="1">
    <citation type="journal article" date="2015" name="Fungal Genet. Biol.">
        <title>Evolution of novel wood decay mechanisms in Agaricales revealed by the genome sequences of Fistulina hepatica and Cylindrobasidium torrendii.</title>
        <authorList>
            <person name="Floudas D."/>
            <person name="Held B.W."/>
            <person name="Riley R."/>
            <person name="Nagy L.G."/>
            <person name="Koehler G."/>
            <person name="Ransdell A.S."/>
            <person name="Younus H."/>
            <person name="Chow J."/>
            <person name="Chiniquy J."/>
            <person name="Lipzen A."/>
            <person name="Tritt A."/>
            <person name="Sun H."/>
            <person name="Haridas S."/>
            <person name="LaButti K."/>
            <person name="Ohm R.A."/>
            <person name="Kues U."/>
            <person name="Blanchette R.A."/>
            <person name="Grigoriev I.V."/>
            <person name="Minto R.E."/>
            <person name="Hibbett D.S."/>
        </authorList>
    </citation>
    <scope>NUCLEOTIDE SEQUENCE [LARGE SCALE GENOMIC DNA]</scope>
    <source>
        <strain evidence="12 13">ATCC 64428</strain>
    </source>
</reference>
<dbReference type="PROSITE" id="PS51885">
    <property type="entry name" value="NEPRILYSIN"/>
    <property type="match status" value="1"/>
</dbReference>
<keyword evidence="5" id="KW-0378">Hydrolase</keyword>
<evidence type="ECO:0000313" key="13">
    <source>
        <dbReference type="Proteomes" id="UP000054144"/>
    </source>
</evidence>
<accession>A0A0D7A8G6</accession>
<dbReference type="SUPFAM" id="SSF55486">
    <property type="entry name" value="Metalloproteases ('zincins'), catalytic domain"/>
    <property type="match status" value="2"/>
</dbReference>
<keyword evidence="13" id="KW-1185">Reference proteome</keyword>
<keyword evidence="7" id="KW-0482">Metalloprotease</keyword>
<dbReference type="Gene3D" id="3.40.390.10">
    <property type="entry name" value="Collagenase (Catalytic Domain)"/>
    <property type="match status" value="2"/>
</dbReference>
<sequence>MPSSWEDTSPLLRDPEIASEAPREPPADTSLKGRVNGLLDNVNDILAEPLTALTKVLLVVCLVFLLLSSIFIGLFAGAKYKLDEFEHTQPDPSCNSTTVVSTSTQIDTSTATSTSTTTIFPPPPPPTHIPEPVCLTPQCVLLAASILSAIDTTQDPCENFYGFAANGWLQAHPLPADKGIFGVFNELSKENGQLIRNILESDSLDLLAAQPLGNVPILGMDNGQLVMQKSSTADADKIVLDKLRTLYASCMDEEGMAARGTAPLMHIINHLRALYRQGGRADVAADTTKKPHGGLTAALAFLHSRGIQALFDASMEGDVGTDPNAMVLWLSQGDFGLPAKEYFGEDDVREVYTSTVERLLKVAYDETEKTKEQAKASSSLPAEEPRTSADANAWPPWPWPPWGDDEPDKEPPMNSSERARKMAPKVVDFEWRMSNASLDLDVLLQDPIATYNPVPLSNVTETLTQVNFPEFFATFAPRAFPERVVLTYPAYLRSLSKILDSTDEEVVEMHLVARAALEFSPLLSMETEAWQAQRALVELLSGIKKGVVGDRSEYCVKQVEETMGFAAGRYFVQEAFAGVSREKGTKVITNIVAAFQASLDALDWMDDESAAAARRKAAALRVKVGYPLSPDTRNPASLAAYYGTVDVRKDRFFENVLGARANDAFKQWLQVGKRRDPEAWEMYPSMVNASVNAYYNPPANEIVFPAGILQPPFFSKDWPGYLTYGAFGHVASHELTHAFDSAGRLYNPEGKLEQWWTNETSAGFQVKQDCIVTQYEGYTVDDGKGGKVHVNGNLTSGENIGDTGLIQAYRAWKAQYDESYAAGNEYLLPGLDYTRDQLFFMSFGRIWAQSIKPAAAVQRVRTDPHAPNQYRVDGTVYNIPEFAEAFKCSDKAKLNPPSEHRCLFWS</sequence>
<evidence type="ECO:0000256" key="4">
    <source>
        <dbReference type="ARBA" id="ARBA00022723"/>
    </source>
</evidence>
<dbReference type="InterPro" id="IPR024079">
    <property type="entry name" value="MetalloPept_cat_dom_sf"/>
</dbReference>
<feature type="compositionally biased region" description="Basic and acidic residues" evidence="8">
    <location>
        <begin position="13"/>
        <end position="26"/>
    </location>
</feature>
<evidence type="ECO:0000256" key="1">
    <source>
        <dbReference type="ARBA" id="ARBA00001947"/>
    </source>
</evidence>
<evidence type="ECO:0000256" key="6">
    <source>
        <dbReference type="ARBA" id="ARBA00022833"/>
    </source>
</evidence>
<evidence type="ECO:0000256" key="5">
    <source>
        <dbReference type="ARBA" id="ARBA00022801"/>
    </source>
</evidence>
<keyword evidence="9" id="KW-1133">Transmembrane helix</keyword>
<feature type="transmembrane region" description="Helical" evidence="9">
    <location>
        <begin position="56"/>
        <end position="76"/>
    </location>
</feature>
<comment type="similarity">
    <text evidence="2">Belongs to the peptidase M13 family.</text>
</comment>
<dbReference type="Pfam" id="PF05649">
    <property type="entry name" value="Peptidase_M13_N"/>
    <property type="match status" value="1"/>
</dbReference>
<dbReference type="CDD" id="cd08662">
    <property type="entry name" value="M13"/>
    <property type="match status" value="1"/>
</dbReference>
<feature type="region of interest" description="Disordered" evidence="8">
    <location>
        <begin position="1"/>
        <end position="32"/>
    </location>
</feature>
<organism evidence="12 13">
    <name type="scientific">Fistulina hepatica ATCC 64428</name>
    <dbReference type="NCBI Taxonomy" id="1128425"/>
    <lineage>
        <taxon>Eukaryota</taxon>
        <taxon>Fungi</taxon>
        <taxon>Dikarya</taxon>
        <taxon>Basidiomycota</taxon>
        <taxon>Agaricomycotina</taxon>
        <taxon>Agaricomycetes</taxon>
        <taxon>Agaricomycetidae</taxon>
        <taxon>Agaricales</taxon>
        <taxon>Fistulinaceae</taxon>
        <taxon>Fistulina</taxon>
    </lineage>
</organism>
<dbReference type="AlphaFoldDB" id="A0A0D7A8G6"/>
<gene>
    <name evidence="12" type="ORF">FISHEDRAFT_59884</name>
</gene>
<dbReference type="GO" id="GO:0004222">
    <property type="term" value="F:metalloendopeptidase activity"/>
    <property type="evidence" value="ECO:0007669"/>
    <property type="project" value="InterPro"/>
</dbReference>